<dbReference type="RefSeq" id="WP_093848692.1">
    <property type="nucleotide sequence ID" value="NZ_FOSG01000004.1"/>
</dbReference>
<dbReference type="PANTHER" id="PTHR35526">
    <property type="entry name" value="ANTI-SIGMA-F FACTOR RSBW-RELATED"/>
    <property type="match status" value="1"/>
</dbReference>
<proteinExistence type="predicted"/>
<dbReference type="InterPro" id="IPR036890">
    <property type="entry name" value="HATPase_C_sf"/>
</dbReference>
<evidence type="ECO:0000256" key="1">
    <source>
        <dbReference type="ARBA" id="ARBA00022527"/>
    </source>
</evidence>
<accession>A0A1I3XFZ2</accession>
<reference evidence="4" key="1">
    <citation type="submission" date="2016-10" db="EMBL/GenBank/DDBJ databases">
        <authorList>
            <person name="Varghese N."/>
            <person name="Submissions S."/>
        </authorList>
    </citation>
    <scope>NUCLEOTIDE SEQUENCE [LARGE SCALE GENOMIC DNA]</scope>
    <source>
        <strain evidence="4">PL19</strain>
    </source>
</reference>
<dbReference type="Gene3D" id="3.30.565.10">
    <property type="entry name" value="Histidine kinase-like ATPase, C-terminal domain"/>
    <property type="match status" value="1"/>
</dbReference>
<keyword evidence="3" id="KW-0808">Transferase</keyword>
<keyword evidence="1" id="KW-0723">Serine/threonine-protein kinase</keyword>
<gene>
    <name evidence="3" type="ORF">SAMN05192584_104145</name>
</gene>
<keyword evidence="4" id="KW-1185">Reference proteome</keyword>
<dbReference type="SUPFAM" id="SSF55874">
    <property type="entry name" value="ATPase domain of HSP90 chaperone/DNA topoisomerase II/histidine kinase"/>
    <property type="match status" value="1"/>
</dbReference>
<dbReference type="Proteomes" id="UP000198928">
    <property type="component" value="Unassembled WGS sequence"/>
</dbReference>
<feature type="domain" description="Histidine kinase/HSP90-like ATPase" evidence="2">
    <location>
        <begin position="31"/>
        <end position="145"/>
    </location>
</feature>
<dbReference type="OrthoDB" id="3852691at2"/>
<protein>
    <submittedName>
        <fullName evidence="3">Anti-sigma regulatory factor (Ser/Thr protein kinase)</fullName>
    </submittedName>
</protein>
<dbReference type="InterPro" id="IPR003594">
    <property type="entry name" value="HATPase_dom"/>
</dbReference>
<dbReference type="Pfam" id="PF13581">
    <property type="entry name" value="HATPase_c_2"/>
    <property type="match status" value="1"/>
</dbReference>
<evidence type="ECO:0000313" key="4">
    <source>
        <dbReference type="Proteomes" id="UP000198928"/>
    </source>
</evidence>
<dbReference type="InterPro" id="IPR050267">
    <property type="entry name" value="Anti-sigma-factor_SerPK"/>
</dbReference>
<evidence type="ECO:0000313" key="3">
    <source>
        <dbReference type="EMBL" id="SFK17976.1"/>
    </source>
</evidence>
<keyword evidence="3" id="KW-0418">Kinase</keyword>
<dbReference type="AlphaFoldDB" id="A0A1I3XFZ2"/>
<dbReference type="CDD" id="cd16936">
    <property type="entry name" value="HATPase_RsbW-like"/>
    <property type="match status" value="1"/>
</dbReference>
<dbReference type="PANTHER" id="PTHR35526:SF3">
    <property type="entry name" value="ANTI-SIGMA-F FACTOR RSBW"/>
    <property type="match status" value="1"/>
</dbReference>
<evidence type="ECO:0000259" key="2">
    <source>
        <dbReference type="Pfam" id="PF13581"/>
    </source>
</evidence>
<sequence length="153" mass="16857">MALLPRSAHMAPMLPAVHPQRSRQRAEFEVPAQRSSVCVARHLLAEWLHRWHCPQSVVDTAQLVVSEFVTNAVVHTVSDRIACLLQHGDRRLRIEVRDQGTGASGLAARSADVEATSGRGLQLVDALADSWGDIPAAQTRGRVVWAELRLDDM</sequence>
<dbReference type="EMBL" id="FOSG01000004">
    <property type="protein sequence ID" value="SFK17976.1"/>
    <property type="molecule type" value="Genomic_DNA"/>
</dbReference>
<organism evidence="3 4">
    <name type="scientific">Streptomyces pini</name>
    <dbReference type="NCBI Taxonomy" id="1520580"/>
    <lineage>
        <taxon>Bacteria</taxon>
        <taxon>Bacillati</taxon>
        <taxon>Actinomycetota</taxon>
        <taxon>Actinomycetes</taxon>
        <taxon>Kitasatosporales</taxon>
        <taxon>Streptomycetaceae</taxon>
        <taxon>Streptomyces</taxon>
    </lineage>
</organism>
<dbReference type="GO" id="GO:0004674">
    <property type="term" value="F:protein serine/threonine kinase activity"/>
    <property type="evidence" value="ECO:0007669"/>
    <property type="project" value="UniProtKB-KW"/>
</dbReference>
<name>A0A1I3XFZ2_9ACTN</name>